<keyword evidence="2" id="KW-0521">NADP</keyword>
<evidence type="ECO:0000256" key="2">
    <source>
        <dbReference type="ARBA" id="ARBA00022857"/>
    </source>
</evidence>
<reference evidence="4 5" key="1">
    <citation type="submission" date="2013-03" db="EMBL/GenBank/DDBJ databases">
        <title>The Genome Sequence of Capronia epimyces CBS 606.96.</title>
        <authorList>
            <consortium name="The Broad Institute Genomics Platform"/>
            <person name="Cuomo C."/>
            <person name="de Hoog S."/>
            <person name="Gorbushina A."/>
            <person name="Walker B."/>
            <person name="Young S.K."/>
            <person name="Zeng Q."/>
            <person name="Gargeya S."/>
            <person name="Fitzgerald M."/>
            <person name="Haas B."/>
            <person name="Abouelleil A."/>
            <person name="Allen A.W."/>
            <person name="Alvarado L."/>
            <person name="Arachchi H.M."/>
            <person name="Berlin A.M."/>
            <person name="Chapman S.B."/>
            <person name="Gainer-Dewar J."/>
            <person name="Goldberg J."/>
            <person name="Griggs A."/>
            <person name="Gujja S."/>
            <person name="Hansen M."/>
            <person name="Howarth C."/>
            <person name="Imamovic A."/>
            <person name="Ireland A."/>
            <person name="Larimer J."/>
            <person name="McCowan C."/>
            <person name="Murphy C."/>
            <person name="Pearson M."/>
            <person name="Poon T.W."/>
            <person name="Priest M."/>
            <person name="Roberts A."/>
            <person name="Saif S."/>
            <person name="Shea T."/>
            <person name="Sisk P."/>
            <person name="Sykes S."/>
            <person name="Wortman J."/>
            <person name="Nusbaum C."/>
            <person name="Birren B."/>
        </authorList>
    </citation>
    <scope>NUCLEOTIDE SEQUENCE [LARGE SCALE GENOMIC DNA]</scope>
    <source>
        <strain evidence="4 5">CBS 606.96</strain>
    </source>
</reference>
<dbReference type="PANTHER" id="PTHR42748">
    <property type="entry name" value="NITROGEN METABOLITE REPRESSION PROTEIN NMRA FAMILY MEMBER"/>
    <property type="match status" value="1"/>
</dbReference>
<keyword evidence="5" id="KW-1185">Reference proteome</keyword>
<dbReference type="Pfam" id="PF05368">
    <property type="entry name" value="NmrA"/>
    <property type="match status" value="1"/>
</dbReference>
<evidence type="ECO:0000256" key="1">
    <source>
        <dbReference type="ARBA" id="ARBA00006328"/>
    </source>
</evidence>
<dbReference type="InterPro" id="IPR051164">
    <property type="entry name" value="NmrA-like_oxidored"/>
</dbReference>
<dbReference type="AlphaFoldDB" id="W9Y597"/>
<dbReference type="STRING" id="1182542.W9Y597"/>
<evidence type="ECO:0000313" key="4">
    <source>
        <dbReference type="EMBL" id="EXJ84815.1"/>
    </source>
</evidence>
<sequence length="345" mass="38213">MKTILFIGATGAQGGAAVKYLAATGEYRILALTRNKTSSHAQDLAATANVEVLVSEAASGYGTEAFLSAASRSDYVFVNTDGFTLGEQAETFWGIRLFELAVRAGVKHFIYSGLDYASKAAGYDPKFYVGHYEGKARVEEWIHAQQDSSMAWTIIRSGPYMELLSALMAPAQGTDGTALFALPLGDGAIPFIHLGDFGKYVHWSLSHPDQSNHRDFGIATAHVSGNEIEAAFSAYTGKPAKYVDLDINHWNVEAWKHLPKGKDTKIGYQNVKDDNALLMTYGENFTNWWNLYKASKDNKGLIQRDYDFLDQIVPDRVKSLAEWMEKVKYTGEKGSLLRLHDPFKN</sequence>
<accession>W9Y597</accession>
<proteinExistence type="inferred from homology"/>
<dbReference type="InterPro" id="IPR036291">
    <property type="entry name" value="NAD(P)-bd_dom_sf"/>
</dbReference>
<evidence type="ECO:0000259" key="3">
    <source>
        <dbReference type="Pfam" id="PF05368"/>
    </source>
</evidence>
<dbReference type="EMBL" id="AMGY01000004">
    <property type="protein sequence ID" value="EXJ84815.1"/>
    <property type="molecule type" value="Genomic_DNA"/>
</dbReference>
<dbReference type="InterPro" id="IPR008030">
    <property type="entry name" value="NmrA-like"/>
</dbReference>
<comment type="caution">
    <text evidence="4">The sequence shown here is derived from an EMBL/GenBank/DDBJ whole genome shotgun (WGS) entry which is preliminary data.</text>
</comment>
<feature type="domain" description="NmrA-like" evidence="3">
    <location>
        <begin position="2"/>
        <end position="246"/>
    </location>
</feature>
<dbReference type="SUPFAM" id="SSF51735">
    <property type="entry name" value="NAD(P)-binding Rossmann-fold domains"/>
    <property type="match status" value="1"/>
</dbReference>
<dbReference type="PANTHER" id="PTHR42748:SF14">
    <property type="entry name" value="SNOAL-LIKE DOMAIN-CONTAINING PROTEIN"/>
    <property type="match status" value="1"/>
</dbReference>
<dbReference type="OrthoDB" id="300709at2759"/>
<dbReference type="GeneID" id="19169600"/>
<dbReference type="Gene3D" id="3.40.50.720">
    <property type="entry name" value="NAD(P)-binding Rossmann-like Domain"/>
    <property type="match status" value="1"/>
</dbReference>
<dbReference type="eggNOG" id="ENOG502SKBT">
    <property type="taxonomic scope" value="Eukaryota"/>
</dbReference>
<gene>
    <name evidence="4" type="ORF">A1O3_05488</name>
</gene>
<dbReference type="RefSeq" id="XP_007733800.1">
    <property type="nucleotide sequence ID" value="XM_007735610.1"/>
</dbReference>
<comment type="similarity">
    <text evidence="1">Belongs to the NmrA-type oxidoreductase family.</text>
</comment>
<evidence type="ECO:0000313" key="5">
    <source>
        <dbReference type="Proteomes" id="UP000019478"/>
    </source>
</evidence>
<protein>
    <recommendedName>
        <fullName evidence="3">NmrA-like domain-containing protein</fullName>
    </recommendedName>
</protein>
<dbReference type="Gene3D" id="3.90.25.10">
    <property type="entry name" value="UDP-galactose 4-epimerase, domain 1"/>
    <property type="match status" value="1"/>
</dbReference>
<dbReference type="GO" id="GO:0005634">
    <property type="term" value="C:nucleus"/>
    <property type="evidence" value="ECO:0007669"/>
    <property type="project" value="TreeGrafter"/>
</dbReference>
<organism evidence="4 5">
    <name type="scientific">Capronia epimyces CBS 606.96</name>
    <dbReference type="NCBI Taxonomy" id="1182542"/>
    <lineage>
        <taxon>Eukaryota</taxon>
        <taxon>Fungi</taxon>
        <taxon>Dikarya</taxon>
        <taxon>Ascomycota</taxon>
        <taxon>Pezizomycotina</taxon>
        <taxon>Eurotiomycetes</taxon>
        <taxon>Chaetothyriomycetidae</taxon>
        <taxon>Chaetothyriales</taxon>
        <taxon>Herpotrichiellaceae</taxon>
        <taxon>Capronia</taxon>
    </lineage>
</organism>
<dbReference type="HOGENOM" id="CLU_007383_8_0_1"/>
<name>W9Y597_9EURO</name>
<dbReference type="Proteomes" id="UP000019478">
    <property type="component" value="Unassembled WGS sequence"/>
</dbReference>